<dbReference type="SMART" id="SM00382">
    <property type="entry name" value="AAA"/>
    <property type="match status" value="1"/>
</dbReference>
<dbReference type="FunFam" id="3.40.50.300:FF:000287">
    <property type="entry name" value="Multidrug ABC transporter ATP-binding protein"/>
    <property type="match status" value="1"/>
</dbReference>
<keyword evidence="7 11" id="KW-0472">Membrane</keyword>
<dbReference type="InterPro" id="IPR039421">
    <property type="entry name" value="Type_1_exporter"/>
</dbReference>
<dbReference type="PANTHER" id="PTHR24221">
    <property type="entry name" value="ATP-BINDING CASSETTE SUB-FAMILY B"/>
    <property type="match status" value="1"/>
</dbReference>
<evidence type="ECO:0000256" key="9">
    <source>
        <dbReference type="ARBA" id="ARBA00061644"/>
    </source>
</evidence>
<dbReference type="InterPro" id="IPR003439">
    <property type="entry name" value="ABC_transporter-like_ATP-bd"/>
</dbReference>
<dbReference type="Gene3D" id="3.40.50.300">
    <property type="entry name" value="P-loop containing nucleotide triphosphate hydrolases"/>
    <property type="match status" value="1"/>
</dbReference>
<dbReference type="Pfam" id="PF00664">
    <property type="entry name" value="ABC_membrane"/>
    <property type="match status" value="1"/>
</dbReference>
<dbReference type="KEGG" id="tio:INP52_05215"/>
<keyword evidence="4" id="KW-0547">Nucleotide-binding</keyword>
<feature type="transmembrane region" description="Helical" evidence="11">
    <location>
        <begin position="157"/>
        <end position="176"/>
    </location>
</feature>
<evidence type="ECO:0000256" key="8">
    <source>
        <dbReference type="ARBA" id="ARBA00055053"/>
    </source>
</evidence>
<protein>
    <recommendedName>
        <fullName evidence="10">Fatty acid ABC transporter ATP-binding/permease protein</fullName>
    </recommendedName>
</protein>
<sequence>MAQADKRGARGTRGPSVTRRTLAHFWRVTATQGLLFAADVLVTVGYVFFLTFVNPLVVGQIVDAVGAGGVAPDEVLSTFGPYVLALVGANVAGQACSKLQDYTVSKLDIAGSYELGALAFDTLANQSMTFHANRYGGTLVSSTSKFVAAYSSLIRTLTYTLLPSAASIVFTIGMLAPLVPVYVALLSVILVVYVVVVFKLYRKILPLNAEASAAQNRLSGELSDSITNIMAVKTSGRESYERALFRRANEDVRTTSAARMSHTIRTGATTSTLIVLMMALTAVFIVGGHAWFGISAGTLVMIFTYTNNLANRFNYFNSMFQQINQALGDAHDLTVILDEPRLVADDEGAPDLAVTSGAIDFDDVRFHYADASERDCVFDGLTLRIPAGQRVGLVGRSGSGKTTLTTLLLRLQDLQGGCICIDGQDIAHVHQVSLRRQIAYVPQEPLLFHRSIRENISYSRPEATEDEVVRAAREANALEFVERLPDGLETQVGERGVKLSGGQRQRVAIARAILMDAPILVLDEATSALDSESEKLIQDALENLMRGRTSIVVAHRLSTVASLDRIVVLSEGRIVEDGTHAALVAAGGEYARLWGRQSGSFLGSE</sequence>
<dbReference type="EMBL" id="CP063767">
    <property type="protein sequence ID" value="QOY59847.1"/>
    <property type="molecule type" value="Genomic_DNA"/>
</dbReference>
<comment type="subcellular location">
    <subcellularLocation>
        <location evidence="1">Cell membrane</location>
        <topology evidence="1">Multi-pass membrane protein</topology>
    </subcellularLocation>
</comment>
<dbReference type="GO" id="GO:0016887">
    <property type="term" value="F:ATP hydrolysis activity"/>
    <property type="evidence" value="ECO:0007669"/>
    <property type="project" value="InterPro"/>
</dbReference>
<accession>A0A7S7M6W6</accession>
<dbReference type="CDD" id="cd07346">
    <property type="entry name" value="ABC_6TM_exporters"/>
    <property type="match status" value="1"/>
</dbReference>
<name>A0A7S7M6W6_9ACTN</name>
<evidence type="ECO:0000256" key="4">
    <source>
        <dbReference type="ARBA" id="ARBA00022741"/>
    </source>
</evidence>
<feature type="domain" description="ABC transmembrane type-1" evidence="13">
    <location>
        <begin position="49"/>
        <end position="325"/>
    </location>
</feature>
<evidence type="ECO:0000256" key="2">
    <source>
        <dbReference type="ARBA" id="ARBA00022448"/>
    </source>
</evidence>
<evidence type="ECO:0000259" key="13">
    <source>
        <dbReference type="PROSITE" id="PS50929"/>
    </source>
</evidence>
<gene>
    <name evidence="14" type="ORF">INP52_05215</name>
</gene>
<dbReference type="GO" id="GO:0005886">
    <property type="term" value="C:plasma membrane"/>
    <property type="evidence" value="ECO:0007669"/>
    <property type="project" value="UniProtKB-SubCell"/>
</dbReference>
<proteinExistence type="inferred from homology"/>
<dbReference type="PANTHER" id="PTHR24221:SF654">
    <property type="entry name" value="ATP-BINDING CASSETTE SUB-FAMILY B MEMBER 6"/>
    <property type="match status" value="1"/>
</dbReference>
<keyword evidence="3 11" id="KW-0812">Transmembrane</keyword>
<dbReference type="RefSeq" id="WP_194369668.1">
    <property type="nucleotide sequence ID" value="NZ_CP063767.1"/>
</dbReference>
<evidence type="ECO:0000256" key="5">
    <source>
        <dbReference type="ARBA" id="ARBA00022840"/>
    </source>
</evidence>
<keyword evidence="6 11" id="KW-1133">Transmembrane helix</keyword>
<comment type="similarity">
    <text evidence="9">Belongs to the ABC transporter superfamily. Lipid exporter (TC 3.A.1.106) family.</text>
</comment>
<evidence type="ECO:0000313" key="15">
    <source>
        <dbReference type="Proteomes" id="UP000593735"/>
    </source>
</evidence>
<evidence type="ECO:0000256" key="6">
    <source>
        <dbReference type="ARBA" id="ARBA00022989"/>
    </source>
</evidence>
<dbReference type="InterPro" id="IPR036640">
    <property type="entry name" value="ABC1_TM_sf"/>
</dbReference>
<feature type="domain" description="ABC transporter" evidence="12">
    <location>
        <begin position="359"/>
        <end position="596"/>
    </location>
</feature>
<keyword evidence="15" id="KW-1185">Reference proteome</keyword>
<dbReference type="Gene3D" id="1.20.1560.10">
    <property type="entry name" value="ABC transporter type 1, transmembrane domain"/>
    <property type="match status" value="1"/>
</dbReference>
<feature type="transmembrane region" description="Helical" evidence="11">
    <location>
        <begin position="34"/>
        <end position="53"/>
    </location>
</feature>
<comment type="function">
    <text evidence="8">ABC transporter involved in fatty acid import. Transmembrane domains (TMD) form a pore in the membrane and the ATP-binding domain (NBD) is responsible for energy generation.</text>
</comment>
<dbReference type="InterPro" id="IPR011527">
    <property type="entry name" value="ABC1_TM_dom"/>
</dbReference>
<feature type="transmembrane region" description="Helical" evidence="11">
    <location>
        <begin position="266"/>
        <end position="285"/>
    </location>
</feature>
<organism evidence="14 15">
    <name type="scientific">Thermophilibacter immobilis</name>
    <dbReference type="NCBI Taxonomy" id="2779519"/>
    <lineage>
        <taxon>Bacteria</taxon>
        <taxon>Bacillati</taxon>
        <taxon>Actinomycetota</taxon>
        <taxon>Coriobacteriia</taxon>
        <taxon>Coriobacteriales</taxon>
        <taxon>Atopobiaceae</taxon>
        <taxon>Thermophilibacter</taxon>
    </lineage>
</organism>
<evidence type="ECO:0000256" key="1">
    <source>
        <dbReference type="ARBA" id="ARBA00004651"/>
    </source>
</evidence>
<dbReference type="Proteomes" id="UP000593735">
    <property type="component" value="Chromosome"/>
</dbReference>
<dbReference type="SUPFAM" id="SSF90123">
    <property type="entry name" value="ABC transporter transmembrane region"/>
    <property type="match status" value="1"/>
</dbReference>
<evidence type="ECO:0000256" key="7">
    <source>
        <dbReference type="ARBA" id="ARBA00023136"/>
    </source>
</evidence>
<dbReference type="PROSITE" id="PS50893">
    <property type="entry name" value="ABC_TRANSPORTER_2"/>
    <property type="match status" value="1"/>
</dbReference>
<dbReference type="InterPro" id="IPR003593">
    <property type="entry name" value="AAA+_ATPase"/>
</dbReference>
<dbReference type="InterPro" id="IPR027417">
    <property type="entry name" value="P-loop_NTPase"/>
</dbReference>
<evidence type="ECO:0000313" key="14">
    <source>
        <dbReference type="EMBL" id="QOY59847.1"/>
    </source>
</evidence>
<dbReference type="GO" id="GO:0005524">
    <property type="term" value="F:ATP binding"/>
    <property type="evidence" value="ECO:0007669"/>
    <property type="project" value="UniProtKB-KW"/>
</dbReference>
<evidence type="ECO:0000256" key="11">
    <source>
        <dbReference type="SAM" id="Phobius"/>
    </source>
</evidence>
<dbReference type="GO" id="GO:0034040">
    <property type="term" value="F:ATPase-coupled lipid transmembrane transporter activity"/>
    <property type="evidence" value="ECO:0007669"/>
    <property type="project" value="TreeGrafter"/>
</dbReference>
<keyword evidence="2" id="KW-0813">Transport</keyword>
<dbReference type="AlphaFoldDB" id="A0A7S7M6W6"/>
<feature type="transmembrane region" description="Helical" evidence="11">
    <location>
        <begin position="182"/>
        <end position="201"/>
    </location>
</feature>
<dbReference type="PROSITE" id="PS50929">
    <property type="entry name" value="ABC_TM1F"/>
    <property type="match status" value="1"/>
</dbReference>
<dbReference type="InterPro" id="IPR017871">
    <property type="entry name" value="ABC_transporter-like_CS"/>
</dbReference>
<dbReference type="GO" id="GO:0140359">
    <property type="term" value="F:ABC-type transporter activity"/>
    <property type="evidence" value="ECO:0007669"/>
    <property type="project" value="InterPro"/>
</dbReference>
<dbReference type="PROSITE" id="PS00211">
    <property type="entry name" value="ABC_TRANSPORTER_1"/>
    <property type="match status" value="1"/>
</dbReference>
<keyword evidence="5 14" id="KW-0067">ATP-binding</keyword>
<evidence type="ECO:0000256" key="10">
    <source>
        <dbReference type="ARBA" id="ARBA00071747"/>
    </source>
</evidence>
<reference evidence="14 15" key="1">
    <citation type="submission" date="2020-10" db="EMBL/GenBank/DDBJ databases">
        <title>Olsenella immobilis sp.nov., isolated from the mud in a fermentation cellar used for the production of Chinese strong-flavoured liquor.</title>
        <authorList>
            <person name="Lu L."/>
        </authorList>
    </citation>
    <scope>NUCLEOTIDE SEQUENCE [LARGE SCALE GENOMIC DNA]</scope>
    <source>
        <strain evidence="14 15">LZLJ-2</strain>
    </source>
</reference>
<evidence type="ECO:0000259" key="12">
    <source>
        <dbReference type="PROSITE" id="PS50893"/>
    </source>
</evidence>
<dbReference type="Pfam" id="PF00005">
    <property type="entry name" value="ABC_tran"/>
    <property type="match status" value="1"/>
</dbReference>
<evidence type="ECO:0000256" key="3">
    <source>
        <dbReference type="ARBA" id="ARBA00022692"/>
    </source>
</evidence>
<dbReference type="SUPFAM" id="SSF52540">
    <property type="entry name" value="P-loop containing nucleoside triphosphate hydrolases"/>
    <property type="match status" value="1"/>
</dbReference>